<dbReference type="NCBIfam" id="TIGR01595">
    <property type="entry name" value="cas_CT1132"/>
    <property type="match status" value="1"/>
</dbReference>
<dbReference type="Pfam" id="PF05107">
    <property type="entry name" value="Cas_Cas7"/>
    <property type="match status" value="1"/>
</dbReference>
<dbReference type="AlphaFoldDB" id="A0A2J6X7R9"/>
<proteinExistence type="predicted"/>
<accession>A0A2J6X7R9</accession>
<dbReference type="NCBIfam" id="TIGR02590">
    <property type="entry name" value="cas_Csh2"/>
    <property type="match status" value="1"/>
</dbReference>
<name>A0A2J6X7R9_9BACT</name>
<evidence type="ECO:0000313" key="1">
    <source>
        <dbReference type="EMBL" id="PMP83156.1"/>
    </source>
</evidence>
<dbReference type="GO" id="GO:0043571">
    <property type="term" value="P:maintenance of CRISPR repeat elements"/>
    <property type="evidence" value="ECO:0007669"/>
    <property type="project" value="InterPro"/>
</dbReference>
<gene>
    <name evidence="1" type="primary">cas7b</name>
    <name evidence="1" type="ORF">C0175_02345</name>
</gene>
<dbReference type="InterPro" id="IPR013419">
    <property type="entry name" value="CRISPR-assoc_prot_Cas7/Csh2"/>
</dbReference>
<reference evidence="1 2" key="1">
    <citation type="submission" date="2018-01" db="EMBL/GenBank/DDBJ databases">
        <title>Metagenomic assembled genomes from two thermal pools in the Uzon Caldera, Kamchatka, Russia.</title>
        <authorList>
            <person name="Wilkins L."/>
            <person name="Ettinger C."/>
        </authorList>
    </citation>
    <scope>NUCLEOTIDE SEQUENCE [LARGE SCALE GENOMIC DNA]</scope>
    <source>
        <strain evidence="1">ARK-10</strain>
    </source>
</reference>
<sequence>MEKLKRSEFLFLYDVKWGNPNGDPNDENKPRYDEITSHVLVSDVRLKRTVRDYLEQNGKTIFISKSTDVQTSEGRTKALIGDSKDPLNDILNKAIDIRLFGGMLPIKLAKKGSSGDSITLIGPIQIRMGESLHAVDLSYIKGTAAFASRENAQMSSFREEYLVPYALIAFYGVINQNAAVNTKLTEDDVEEFFKALWFGTKDLITRSKMEQLPRLLVQIEYNDDTHNGGLDAFISLKTEKSENEIRSILDYTLDLTKLFDLIKRNAKRISRVRYLSSDELKITPTFENLEGVNVEKFKMEA</sequence>
<dbReference type="EMBL" id="PNIX01000133">
    <property type="protein sequence ID" value="PMP83156.1"/>
    <property type="molecule type" value="Genomic_DNA"/>
</dbReference>
<comment type="caution">
    <text evidence="1">The sequence shown here is derived from an EMBL/GenBank/DDBJ whole genome shotgun (WGS) entry which is preliminary data.</text>
</comment>
<protein>
    <submittedName>
        <fullName evidence="1">Type I-B CRISPR-associated protein Cas7/Csh2</fullName>
    </submittedName>
</protein>
<organism evidence="1 2">
    <name type="scientific">Caldisericum exile</name>
    <dbReference type="NCBI Taxonomy" id="693075"/>
    <lineage>
        <taxon>Bacteria</taxon>
        <taxon>Pseudomonadati</taxon>
        <taxon>Caldisericota/Cryosericota group</taxon>
        <taxon>Caldisericota</taxon>
        <taxon>Caldisericia</taxon>
        <taxon>Caldisericales</taxon>
        <taxon>Caldisericaceae</taxon>
        <taxon>Caldisericum</taxon>
    </lineage>
</organism>
<dbReference type="InterPro" id="IPR006482">
    <property type="entry name" value="Cas7_Csh2/Csh2"/>
</dbReference>
<dbReference type="Proteomes" id="UP000236910">
    <property type="component" value="Unassembled WGS sequence"/>
</dbReference>
<evidence type="ECO:0000313" key="2">
    <source>
        <dbReference type="Proteomes" id="UP000236910"/>
    </source>
</evidence>